<keyword evidence="3" id="KW-1185">Reference proteome</keyword>
<keyword evidence="1" id="KW-0472">Membrane</keyword>
<protein>
    <recommendedName>
        <fullName evidence="4">DUF4369 domain-containing protein</fullName>
    </recommendedName>
</protein>
<keyword evidence="1" id="KW-1133">Transmembrane helix</keyword>
<feature type="transmembrane region" description="Helical" evidence="1">
    <location>
        <begin position="12"/>
        <end position="30"/>
    </location>
</feature>
<dbReference type="AlphaFoldDB" id="A0A6P1VNN6"/>
<reference evidence="2 3" key="1">
    <citation type="submission" date="2019-11" db="EMBL/GenBank/DDBJ databases">
        <title>Spirosoma endbachense sp. nov., isolated from a natural salt meadow.</title>
        <authorList>
            <person name="Rojas J."/>
            <person name="Ambika Manirajan B."/>
            <person name="Ratering S."/>
            <person name="Suarez C."/>
            <person name="Geissler-Plaum R."/>
            <person name="Schnell S."/>
        </authorList>
    </citation>
    <scope>NUCLEOTIDE SEQUENCE [LARGE SCALE GENOMIC DNA]</scope>
    <source>
        <strain evidence="2 3">I-24</strain>
    </source>
</reference>
<sequence>MENNSLKHRYQISLYFLLICLWVATNVSIASTCSISFKSDAYPVTVKLLKYTDGFKKELVNKIIISGPYIFNMDIAEIDTYILESNNSAKFLVFFWDGDVEIYIKTNNIDQSIILKSPCSKESENFERLSEERIFKKIKQLDTLLANLRARESIIGKDSLQILKNKRASFMSASREEYERFTRQYLKDHPKSFVALYYMQMLEIAPDESERKILQNMPQEYKKNHRYLSLIGH</sequence>
<dbReference type="Proteomes" id="UP000464577">
    <property type="component" value="Chromosome"/>
</dbReference>
<evidence type="ECO:0000313" key="3">
    <source>
        <dbReference type="Proteomes" id="UP000464577"/>
    </source>
</evidence>
<dbReference type="KEGG" id="senf:GJR95_02905"/>
<dbReference type="RefSeq" id="WP_162384459.1">
    <property type="nucleotide sequence ID" value="NZ_CP045997.1"/>
</dbReference>
<proteinExistence type="predicted"/>
<organism evidence="2 3">
    <name type="scientific">Spirosoma endbachense</name>
    <dbReference type="NCBI Taxonomy" id="2666025"/>
    <lineage>
        <taxon>Bacteria</taxon>
        <taxon>Pseudomonadati</taxon>
        <taxon>Bacteroidota</taxon>
        <taxon>Cytophagia</taxon>
        <taxon>Cytophagales</taxon>
        <taxon>Cytophagaceae</taxon>
        <taxon>Spirosoma</taxon>
    </lineage>
</organism>
<evidence type="ECO:0008006" key="4">
    <source>
        <dbReference type="Google" id="ProtNLM"/>
    </source>
</evidence>
<evidence type="ECO:0000313" key="2">
    <source>
        <dbReference type="EMBL" id="QHV94038.1"/>
    </source>
</evidence>
<gene>
    <name evidence="2" type="ORF">GJR95_02905</name>
</gene>
<accession>A0A6P1VNN6</accession>
<dbReference type="EMBL" id="CP045997">
    <property type="protein sequence ID" value="QHV94038.1"/>
    <property type="molecule type" value="Genomic_DNA"/>
</dbReference>
<name>A0A6P1VNN6_9BACT</name>
<evidence type="ECO:0000256" key="1">
    <source>
        <dbReference type="SAM" id="Phobius"/>
    </source>
</evidence>
<keyword evidence="1" id="KW-0812">Transmembrane</keyword>